<keyword evidence="3 6" id="KW-0032">Aminotransferase</keyword>
<dbReference type="Proteomes" id="UP000501648">
    <property type="component" value="Chromosome"/>
</dbReference>
<evidence type="ECO:0000256" key="3">
    <source>
        <dbReference type="ARBA" id="ARBA00022576"/>
    </source>
</evidence>
<dbReference type="GO" id="GO:0006520">
    <property type="term" value="P:amino acid metabolic process"/>
    <property type="evidence" value="ECO:0007669"/>
    <property type="project" value="InterPro"/>
</dbReference>
<dbReference type="InterPro" id="IPR015422">
    <property type="entry name" value="PyrdxlP-dep_Trfase_small"/>
</dbReference>
<evidence type="ECO:0000313" key="9">
    <source>
        <dbReference type="Proteomes" id="UP000501648"/>
    </source>
</evidence>
<keyword evidence="4 6" id="KW-0808">Transferase</keyword>
<dbReference type="GO" id="GO:0008483">
    <property type="term" value="F:transaminase activity"/>
    <property type="evidence" value="ECO:0007669"/>
    <property type="project" value="UniProtKB-KW"/>
</dbReference>
<dbReference type="PANTHER" id="PTHR46383:SF1">
    <property type="entry name" value="ASPARTATE AMINOTRANSFERASE"/>
    <property type="match status" value="1"/>
</dbReference>
<dbReference type="EC" id="2.6.1.-" evidence="6"/>
<dbReference type="PROSITE" id="PS00105">
    <property type="entry name" value="AA_TRANSFER_CLASS_1"/>
    <property type="match status" value="1"/>
</dbReference>
<dbReference type="Gene3D" id="3.40.640.10">
    <property type="entry name" value="Type I PLP-dependent aspartate aminotransferase-like (Major domain)"/>
    <property type="match status" value="1"/>
</dbReference>
<evidence type="ECO:0000313" key="8">
    <source>
        <dbReference type="EMBL" id="QJQ01098.1"/>
    </source>
</evidence>
<dbReference type="CDD" id="cd00609">
    <property type="entry name" value="AAT_like"/>
    <property type="match status" value="1"/>
</dbReference>
<evidence type="ECO:0000256" key="1">
    <source>
        <dbReference type="ARBA" id="ARBA00001933"/>
    </source>
</evidence>
<organism evidence="8 9">
    <name type="scientific">Herbaspirillum rubrisubalbicans Os34</name>
    <dbReference type="NCBI Taxonomy" id="1235827"/>
    <lineage>
        <taxon>Bacteria</taxon>
        <taxon>Pseudomonadati</taxon>
        <taxon>Pseudomonadota</taxon>
        <taxon>Betaproteobacteria</taxon>
        <taxon>Burkholderiales</taxon>
        <taxon>Oxalobacteraceae</taxon>
        <taxon>Herbaspirillum</taxon>
    </lineage>
</organism>
<dbReference type="InterPro" id="IPR004838">
    <property type="entry name" value="NHTrfase_class1_PyrdxlP-BS"/>
</dbReference>
<evidence type="ECO:0000259" key="7">
    <source>
        <dbReference type="Pfam" id="PF00155"/>
    </source>
</evidence>
<evidence type="ECO:0000256" key="6">
    <source>
        <dbReference type="RuleBase" id="RU000481"/>
    </source>
</evidence>
<dbReference type="InterPro" id="IPR015424">
    <property type="entry name" value="PyrdxlP-dep_Trfase"/>
</dbReference>
<sequence>MSQDSFPIPLSPRVSRVKLSPNAAAAARAAALAAEGRDIISLTTGEPDFDTPEAIKQAAIAALARGETKYTPTPGTLGLRRAISAKYLNELALEYGTGQIIVSNGGKQVIYSAFAATLAAGDEVIIPTPYWPSFPDMVLVNDGVPVRVACGIESAYKLSPAALEAAITPRTRWLVLNTPGNPSGAVYDRDELAALAEVLRRHPQVLVLLDELYEHIWFTPQAPAHWLHVAPDLKARTLLVSGASKTYAMTGWRIGWGAGPERLVQAMVVIQSQVSSGPNAIAQAATQTALESPDQEFAVQARQAYARRARLVEAAIADIPGLALRRIDGSFFAFVHCAGLIGQLRPDGQAIASDQDAVQWLLESEGLALVDGAAFGLSPYLRLSTAAADAVLEEAMRRLKRAVSALRPPQQQQAAA</sequence>
<comment type="cofactor">
    <cofactor evidence="1 6">
        <name>pyridoxal 5'-phosphate</name>
        <dbReference type="ChEBI" id="CHEBI:597326"/>
    </cofactor>
</comment>
<gene>
    <name evidence="8" type="ORF">C798_12885</name>
</gene>
<dbReference type="InterPro" id="IPR050596">
    <property type="entry name" value="AspAT/PAT-like"/>
</dbReference>
<dbReference type="GO" id="GO:0030170">
    <property type="term" value="F:pyridoxal phosphate binding"/>
    <property type="evidence" value="ECO:0007669"/>
    <property type="project" value="InterPro"/>
</dbReference>
<dbReference type="SUPFAM" id="SSF53383">
    <property type="entry name" value="PLP-dependent transferases"/>
    <property type="match status" value="1"/>
</dbReference>
<protein>
    <recommendedName>
        <fullName evidence="6">Aminotransferase</fullName>
        <ecNumber evidence="6">2.6.1.-</ecNumber>
    </recommendedName>
</protein>
<feature type="domain" description="Aminotransferase class I/classII large" evidence="7">
    <location>
        <begin position="38"/>
        <end position="399"/>
    </location>
</feature>
<dbReference type="FunFam" id="3.40.640.10:FF:000033">
    <property type="entry name" value="Aspartate aminotransferase"/>
    <property type="match status" value="1"/>
</dbReference>
<dbReference type="PANTHER" id="PTHR46383">
    <property type="entry name" value="ASPARTATE AMINOTRANSFERASE"/>
    <property type="match status" value="1"/>
</dbReference>
<dbReference type="AlphaFoldDB" id="A0A6M3ZR97"/>
<dbReference type="InterPro" id="IPR004839">
    <property type="entry name" value="Aminotransferase_I/II_large"/>
</dbReference>
<dbReference type="EMBL" id="CP008956">
    <property type="protein sequence ID" value="QJQ01098.1"/>
    <property type="molecule type" value="Genomic_DNA"/>
</dbReference>
<dbReference type="Gene3D" id="3.90.1150.10">
    <property type="entry name" value="Aspartate Aminotransferase, domain 1"/>
    <property type="match status" value="1"/>
</dbReference>
<name>A0A6M3ZR97_9BURK</name>
<accession>A0A6M3ZR97</accession>
<evidence type="ECO:0000256" key="5">
    <source>
        <dbReference type="ARBA" id="ARBA00022898"/>
    </source>
</evidence>
<comment type="similarity">
    <text evidence="2 6">Belongs to the class-I pyridoxal-phosphate-dependent aminotransferase family.</text>
</comment>
<proteinExistence type="inferred from homology"/>
<dbReference type="InterPro" id="IPR015421">
    <property type="entry name" value="PyrdxlP-dep_Trfase_major"/>
</dbReference>
<evidence type="ECO:0000256" key="2">
    <source>
        <dbReference type="ARBA" id="ARBA00007441"/>
    </source>
</evidence>
<evidence type="ECO:0000256" key="4">
    <source>
        <dbReference type="ARBA" id="ARBA00022679"/>
    </source>
</evidence>
<reference evidence="8 9" key="1">
    <citation type="journal article" date="2012" name="J. Bacteriol.">
        <title>Genome sequence of the pathogenic Herbaspirillum seropedicae strain Os34, isolated from rice roots.</title>
        <authorList>
            <person name="Ye W."/>
            <person name="Ye S."/>
            <person name="Liu J."/>
            <person name="Chang S."/>
            <person name="Chen M."/>
            <person name="Zhu B."/>
            <person name="Guo L."/>
            <person name="An Q."/>
        </authorList>
    </citation>
    <scope>NUCLEOTIDE SEQUENCE [LARGE SCALE GENOMIC DNA]</scope>
    <source>
        <strain evidence="8 9">Os34</strain>
    </source>
</reference>
<dbReference type="Pfam" id="PF00155">
    <property type="entry name" value="Aminotran_1_2"/>
    <property type="match status" value="1"/>
</dbReference>
<keyword evidence="5" id="KW-0663">Pyridoxal phosphate</keyword>
<dbReference type="RefSeq" id="WP_017453362.1">
    <property type="nucleotide sequence ID" value="NZ_CP008956.1"/>
</dbReference>